<reference evidence="2 3" key="1">
    <citation type="submission" date="2024-02" db="EMBL/GenBank/DDBJ databases">
        <title>First draft genome assembly of two strains of Seiridium cardinale.</title>
        <authorList>
            <person name="Emiliani G."/>
            <person name="Scali E."/>
        </authorList>
    </citation>
    <scope>NUCLEOTIDE SEQUENCE [LARGE SCALE GENOMIC DNA]</scope>
    <source>
        <strain evidence="2 3">BM-138-000479</strain>
    </source>
</reference>
<dbReference type="EMBL" id="JARVKM010000001">
    <property type="protein sequence ID" value="KAK9783817.1"/>
    <property type="molecule type" value="Genomic_DNA"/>
</dbReference>
<keyword evidence="1" id="KW-0472">Membrane</keyword>
<comment type="caution">
    <text evidence="2">The sequence shown here is derived from an EMBL/GenBank/DDBJ whole genome shotgun (WGS) entry which is preliminary data.</text>
</comment>
<feature type="transmembrane region" description="Helical" evidence="1">
    <location>
        <begin position="104"/>
        <end position="123"/>
    </location>
</feature>
<feature type="transmembrane region" description="Helical" evidence="1">
    <location>
        <begin position="135"/>
        <end position="152"/>
    </location>
</feature>
<evidence type="ECO:0000313" key="2">
    <source>
        <dbReference type="EMBL" id="KAK9783817.1"/>
    </source>
</evidence>
<proteinExistence type="predicted"/>
<dbReference type="InterPro" id="IPR025363">
    <property type="entry name" value="DUF4267"/>
</dbReference>
<dbReference type="Pfam" id="PF14087">
    <property type="entry name" value="DUF4267"/>
    <property type="match status" value="1"/>
</dbReference>
<feature type="transmembrane region" description="Helical" evidence="1">
    <location>
        <begin position="77"/>
        <end position="97"/>
    </location>
</feature>
<protein>
    <submittedName>
        <fullName evidence="2">DUF4267 domain-containing protein</fullName>
    </submittedName>
</protein>
<keyword evidence="3" id="KW-1185">Reference proteome</keyword>
<evidence type="ECO:0000313" key="3">
    <source>
        <dbReference type="Proteomes" id="UP001465668"/>
    </source>
</evidence>
<accession>A0ABR2YA13</accession>
<keyword evidence="1" id="KW-1133">Transmembrane helix</keyword>
<gene>
    <name evidence="2" type="ORF">SCAR479_00376</name>
</gene>
<name>A0ABR2YA13_9PEZI</name>
<keyword evidence="1" id="KW-0812">Transmembrane</keyword>
<feature type="transmembrane region" description="Helical" evidence="1">
    <location>
        <begin position="12"/>
        <end position="33"/>
    </location>
</feature>
<sequence length="154" mass="16175">MSYLLSAFKTISIVFAISAVVTGAGAIVNPVWFSNSFGLPLDTRMLDPSGNPNEHENAVTSSAAAILHSHRSLTKSYISLMGVRQLATGIILLTFAFQHKWTEVATILAIIGIVVAGTDGVYLSRAGGSRLGQLHAIPGAAIALLACGVLYSEY</sequence>
<organism evidence="2 3">
    <name type="scientific">Seiridium cardinale</name>
    <dbReference type="NCBI Taxonomy" id="138064"/>
    <lineage>
        <taxon>Eukaryota</taxon>
        <taxon>Fungi</taxon>
        <taxon>Dikarya</taxon>
        <taxon>Ascomycota</taxon>
        <taxon>Pezizomycotina</taxon>
        <taxon>Sordariomycetes</taxon>
        <taxon>Xylariomycetidae</taxon>
        <taxon>Amphisphaeriales</taxon>
        <taxon>Sporocadaceae</taxon>
        <taxon>Seiridium</taxon>
    </lineage>
</organism>
<evidence type="ECO:0000256" key="1">
    <source>
        <dbReference type="SAM" id="Phobius"/>
    </source>
</evidence>
<dbReference type="Proteomes" id="UP001465668">
    <property type="component" value="Unassembled WGS sequence"/>
</dbReference>